<dbReference type="AlphaFoldDB" id="A0AAV6M165"/>
<protein>
    <submittedName>
        <fullName evidence="1">Uncharacterized protein</fullName>
    </submittedName>
</protein>
<sequence length="95" mass="10036">MEKGLKGTLSRKYLELTEAEVAGEGGDAAMGDSGEETVNLSIFKAEVEARASLCSSSLMVSKALGVLRRITETNCGGHASLMNRANRDVAAIFEN</sequence>
<comment type="caution">
    <text evidence="1">The sequence shown here is derived from an EMBL/GenBank/DDBJ whole genome shotgun (WGS) entry which is preliminary data.</text>
</comment>
<dbReference type="Proteomes" id="UP000685013">
    <property type="component" value="Chromosome 18"/>
</dbReference>
<keyword evidence="2" id="KW-1185">Reference proteome</keyword>
<organism evidence="1 2">
    <name type="scientific">Cucurbita argyrosperma subsp. sororia</name>
    <dbReference type="NCBI Taxonomy" id="37648"/>
    <lineage>
        <taxon>Eukaryota</taxon>
        <taxon>Viridiplantae</taxon>
        <taxon>Streptophyta</taxon>
        <taxon>Embryophyta</taxon>
        <taxon>Tracheophyta</taxon>
        <taxon>Spermatophyta</taxon>
        <taxon>Magnoliopsida</taxon>
        <taxon>eudicotyledons</taxon>
        <taxon>Gunneridae</taxon>
        <taxon>Pentapetalae</taxon>
        <taxon>rosids</taxon>
        <taxon>fabids</taxon>
        <taxon>Cucurbitales</taxon>
        <taxon>Cucurbitaceae</taxon>
        <taxon>Cucurbiteae</taxon>
        <taxon>Cucurbita</taxon>
    </lineage>
</organism>
<evidence type="ECO:0000313" key="2">
    <source>
        <dbReference type="Proteomes" id="UP000685013"/>
    </source>
</evidence>
<name>A0AAV6M165_9ROSI</name>
<gene>
    <name evidence="1" type="ORF">SDJN03_27263</name>
</gene>
<accession>A0AAV6M165</accession>
<proteinExistence type="predicted"/>
<reference evidence="1 2" key="1">
    <citation type="journal article" date="2021" name="Hortic Res">
        <title>The domestication of Cucurbita argyrosperma as revealed by the genome of its wild relative.</title>
        <authorList>
            <person name="Barrera-Redondo J."/>
            <person name="Sanchez-de la Vega G."/>
            <person name="Aguirre-Liguori J.A."/>
            <person name="Castellanos-Morales G."/>
            <person name="Gutierrez-Guerrero Y.T."/>
            <person name="Aguirre-Dugua X."/>
            <person name="Aguirre-Planter E."/>
            <person name="Tenaillon M.I."/>
            <person name="Lira-Saade R."/>
            <person name="Eguiarte L.E."/>
        </authorList>
    </citation>
    <scope>NUCLEOTIDE SEQUENCE [LARGE SCALE GENOMIC DNA]</scope>
    <source>
        <strain evidence="1">JBR-2021</strain>
    </source>
</reference>
<dbReference type="EMBL" id="JAGKQH010000018">
    <property type="protein sequence ID" value="KAG6573376.1"/>
    <property type="molecule type" value="Genomic_DNA"/>
</dbReference>
<evidence type="ECO:0000313" key="1">
    <source>
        <dbReference type="EMBL" id="KAG6573376.1"/>
    </source>
</evidence>
<feature type="non-terminal residue" evidence="1">
    <location>
        <position position="1"/>
    </location>
</feature>